<keyword evidence="2" id="KW-0472">Membrane</keyword>
<dbReference type="Proteomes" id="UP000386847">
    <property type="component" value="Chromosome"/>
</dbReference>
<proteinExistence type="predicted"/>
<name>A0A5Q2FDN9_9ACTN</name>
<dbReference type="AlphaFoldDB" id="A0A5Q2FDN9"/>
<accession>A0A5Q2FDN9</accession>
<keyword evidence="2" id="KW-1133">Transmembrane helix</keyword>
<evidence type="ECO:0000256" key="1">
    <source>
        <dbReference type="SAM" id="MobiDB-lite"/>
    </source>
</evidence>
<gene>
    <name evidence="3" type="ORF">Rai3103_05605</name>
</gene>
<dbReference type="RefSeq" id="WP_153571751.1">
    <property type="nucleotide sequence ID" value="NZ_CP045725.1"/>
</dbReference>
<feature type="compositionally biased region" description="Basic and acidic residues" evidence="1">
    <location>
        <begin position="1"/>
        <end position="10"/>
    </location>
</feature>
<reference evidence="3 4" key="1">
    <citation type="submission" date="2019-10" db="EMBL/GenBank/DDBJ databases">
        <title>Genomic analysis of Raineyella sp. CBA3103.</title>
        <authorList>
            <person name="Roh S.W."/>
        </authorList>
    </citation>
    <scope>NUCLEOTIDE SEQUENCE [LARGE SCALE GENOMIC DNA]</scope>
    <source>
        <strain evidence="3 4">CBA3103</strain>
    </source>
</reference>
<feature type="region of interest" description="Disordered" evidence="1">
    <location>
        <begin position="1"/>
        <end position="21"/>
    </location>
</feature>
<evidence type="ECO:0000313" key="3">
    <source>
        <dbReference type="EMBL" id="QGF23223.1"/>
    </source>
</evidence>
<keyword evidence="4" id="KW-1185">Reference proteome</keyword>
<keyword evidence="2" id="KW-0812">Transmembrane</keyword>
<evidence type="ECO:0000256" key="2">
    <source>
        <dbReference type="SAM" id="Phobius"/>
    </source>
</evidence>
<feature type="transmembrane region" description="Helical" evidence="2">
    <location>
        <begin position="91"/>
        <end position="109"/>
    </location>
</feature>
<feature type="transmembrane region" description="Helical" evidence="2">
    <location>
        <begin position="53"/>
        <end position="71"/>
    </location>
</feature>
<sequence>MTDHFREPLPPRRLPPGGRAPHQFSSRWTLLVSLLFMTVVETMMAVTIRRWEFVVSAVLFLAAAVAGWRALPIPRDAPHGGRDAPARTVPGWGVLAVVLVVGGFVFGALGTR</sequence>
<organism evidence="3 4">
    <name type="scientific">Raineyella fluvialis</name>
    <dbReference type="NCBI Taxonomy" id="2662261"/>
    <lineage>
        <taxon>Bacteria</taxon>
        <taxon>Bacillati</taxon>
        <taxon>Actinomycetota</taxon>
        <taxon>Actinomycetes</taxon>
        <taxon>Propionibacteriales</taxon>
        <taxon>Propionibacteriaceae</taxon>
        <taxon>Raineyella</taxon>
    </lineage>
</organism>
<dbReference type="EMBL" id="CP045725">
    <property type="protein sequence ID" value="QGF23223.1"/>
    <property type="molecule type" value="Genomic_DNA"/>
</dbReference>
<protein>
    <submittedName>
        <fullName evidence="3">Uncharacterized protein</fullName>
    </submittedName>
</protein>
<evidence type="ECO:0000313" key="4">
    <source>
        <dbReference type="Proteomes" id="UP000386847"/>
    </source>
</evidence>
<dbReference type="KEGG" id="rain:Rai3103_05605"/>
<feature type="transmembrane region" description="Helical" evidence="2">
    <location>
        <begin position="28"/>
        <end position="46"/>
    </location>
</feature>